<evidence type="ECO:0000256" key="1">
    <source>
        <dbReference type="SAM" id="MobiDB-lite"/>
    </source>
</evidence>
<proteinExistence type="predicted"/>
<feature type="region of interest" description="Disordered" evidence="1">
    <location>
        <begin position="1"/>
        <end position="64"/>
    </location>
</feature>
<feature type="region of interest" description="Disordered" evidence="1">
    <location>
        <begin position="667"/>
        <end position="688"/>
    </location>
</feature>
<protein>
    <submittedName>
        <fullName evidence="2">Uncharacterized protein</fullName>
    </submittedName>
</protein>
<feature type="compositionally biased region" description="Low complexity" evidence="1">
    <location>
        <begin position="54"/>
        <end position="64"/>
    </location>
</feature>
<name>A0A1E7F0F4_9STRA</name>
<gene>
    <name evidence="2" type="ORF">FRACYDRAFT_244821</name>
</gene>
<feature type="compositionally biased region" description="Basic and acidic residues" evidence="1">
    <location>
        <begin position="34"/>
        <end position="52"/>
    </location>
</feature>
<feature type="region of interest" description="Disordered" evidence="1">
    <location>
        <begin position="220"/>
        <end position="242"/>
    </location>
</feature>
<evidence type="ECO:0000313" key="3">
    <source>
        <dbReference type="Proteomes" id="UP000095751"/>
    </source>
</evidence>
<keyword evidence="3" id="KW-1185">Reference proteome</keyword>
<dbReference type="AlphaFoldDB" id="A0A1E7F0F4"/>
<reference evidence="2 3" key="1">
    <citation type="submission" date="2016-09" db="EMBL/GenBank/DDBJ databases">
        <title>Extensive genetic diversity and differential bi-allelic expression allows diatom success in the polar Southern Ocean.</title>
        <authorList>
            <consortium name="DOE Joint Genome Institute"/>
            <person name="Mock T."/>
            <person name="Otillar R.P."/>
            <person name="Strauss J."/>
            <person name="Dupont C."/>
            <person name="Frickenhaus S."/>
            <person name="Maumus F."/>
            <person name="Mcmullan M."/>
            <person name="Sanges R."/>
            <person name="Schmutz J."/>
            <person name="Toseland A."/>
            <person name="Valas R."/>
            <person name="Veluchamy A."/>
            <person name="Ward B.J."/>
            <person name="Allen A."/>
            <person name="Barry K."/>
            <person name="Falciatore A."/>
            <person name="Ferrante M."/>
            <person name="Fortunato A.E."/>
            <person name="Gloeckner G."/>
            <person name="Gruber A."/>
            <person name="Hipkin R."/>
            <person name="Janech M."/>
            <person name="Kroth P."/>
            <person name="Leese F."/>
            <person name="Lindquist E."/>
            <person name="Lyon B.R."/>
            <person name="Martin J."/>
            <person name="Mayer C."/>
            <person name="Parker M."/>
            <person name="Quesneville H."/>
            <person name="Raymond J."/>
            <person name="Uhlig C."/>
            <person name="Valentin K.U."/>
            <person name="Worden A.Z."/>
            <person name="Armbrust E.V."/>
            <person name="Bowler C."/>
            <person name="Green B."/>
            <person name="Moulton V."/>
            <person name="Van Oosterhout C."/>
            <person name="Grigoriev I."/>
        </authorList>
    </citation>
    <scope>NUCLEOTIDE SEQUENCE [LARGE SCALE GENOMIC DNA]</scope>
    <source>
        <strain evidence="2 3">CCMP1102</strain>
    </source>
</reference>
<feature type="compositionally biased region" description="Basic residues" evidence="1">
    <location>
        <begin position="22"/>
        <end position="31"/>
    </location>
</feature>
<feature type="compositionally biased region" description="Low complexity" evidence="1">
    <location>
        <begin position="228"/>
        <end position="242"/>
    </location>
</feature>
<dbReference type="KEGG" id="fcy:FRACYDRAFT_244821"/>
<accession>A0A1E7F0F4</accession>
<dbReference type="EMBL" id="KV784366">
    <property type="protein sequence ID" value="OEU11698.1"/>
    <property type="molecule type" value="Genomic_DNA"/>
</dbReference>
<dbReference type="Proteomes" id="UP000095751">
    <property type="component" value="Unassembled WGS sequence"/>
</dbReference>
<dbReference type="InParanoid" id="A0A1E7F0F4"/>
<organism evidence="2 3">
    <name type="scientific">Fragilariopsis cylindrus CCMP1102</name>
    <dbReference type="NCBI Taxonomy" id="635003"/>
    <lineage>
        <taxon>Eukaryota</taxon>
        <taxon>Sar</taxon>
        <taxon>Stramenopiles</taxon>
        <taxon>Ochrophyta</taxon>
        <taxon>Bacillariophyta</taxon>
        <taxon>Bacillariophyceae</taxon>
        <taxon>Bacillariophycidae</taxon>
        <taxon>Bacillariales</taxon>
        <taxon>Bacillariaceae</taxon>
        <taxon>Fragilariopsis</taxon>
    </lineage>
</organism>
<evidence type="ECO:0000313" key="2">
    <source>
        <dbReference type="EMBL" id="OEU11698.1"/>
    </source>
</evidence>
<feature type="compositionally biased region" description="Polar residues" evidence="1">
    <location>
        <begin position="669"/>
        <end position="680"/>
    </location>
</feature>
<sequence length="732" mass="82645">MVMAMEIQQNHDVPYGASGGTRRTRRQRSAPKRYINEIEGKPKADLKIKPDPDNSNSNSNSNSNFFDDWGQGNWCWERDYNKFPVSFAPTVVASSSSSSSSTGTTDGTMIITMASSNAARKKKKIKKVAKGITKRPSSSSPPPRECIMCIAHGRQQMKCEFGYDQFIPILLKRKDCSTEKIPVGYNHVCCAMRAQPQKNLNEKETPKWWRERSESTHGYPGLIESRFDSTSTTTATNSNSISTTTKNNDDNFVPYSMSFEDWMDEFCVYNYRMLLGSVRRFKDGRGPPYNIVGSTAALWRCDDRGSIGYARMVQDLTERASTTKDRLTPAEAALWGAITYRTINRLSTFSRWAAIKKLSKDEGKSISELIDKGLYETAIHGDDNEGTNRNEDLHDIAASGVTLLGRMGYRDKWGKDFCIKQMESESPMCCISQIPLPSELNDFKKFTDWEKLTMGRGVMTGEHQVQPYETIMSVLKKLAANNCSQLKYMSKVVMGTDNVKVVLDEFKELPMVADFFAWQIFSDLVCVQYYCQLFPDNTILPSSVVDNSRFNYGLFGPGARKGAYIIFGGGSDLLANLKQNVSQLSTIPRAVIIRNKFQDALIRTKLDKSWADRANGRIYDLETVEHSLCGFYGVMHNLNVNIIASDEKASKEMEKIAEKYDCVWPPGSDKSSSNKIQQRQGMGRWKPHPCTTLERQDLMERCNRFKATATTTSTLQHDEKYVVKIPITPLSN</sequence>